<dbReference type="EMBL" id="GEDG01026206">
    <property type="protein sequence ID" value="JAP14697.1"/>
    <property type="molecule type" value="Transcribed_RNA"/>
</dbReference>
<dbReference type="AlphaFoldDB" id="A0A0V0H3Z6"/>
<protein>
    <submittedName>
        <fullName evidence="1">Putative ovule protein</fullName>
    </submittedName>
</protein>
<accession>A0A0V0H3Z6</accession>
<name>A0A0V0H3Z6_SOLCH</name>
<evidence type="ECO:0000313" key="1">
    <source>
        <dbReference type="EMBL" id="JAP14697.1"/>
    </source>
</evidence>
<proteinExistence type="predicted"/>
<organism evidence="1">
    <name type="scientific">Solanum chacoense</name>
    <name type="common">Chaco potato</name>
    <dbReference type="NCBI Taxonomy" id="4108"/>
    <lineage>
        <taxon>Eukaryota</taxon>
        <taxon>Viridiplantae</taxon>
        <taxon>Streptophyta</taxon>
        <taxon>Embryophyta</taxon>
        <taxon>Tracheophyta</taxon>
        <taxon>Spermatophyta</taxon>
        <taxon>Magnoliopsida</taxon>
        <taxon>eudicotyledons</taxon>
        <taxon>Gunneridae</taxon>
        <taxon>Pentapetalae</taxon>
        <taxon>asterids</taxon>
        <taxon>lamiids</taxon>
        <taxon>Solanales</taxon>
        <taxon>Solanaceae</taxon>
        <taxon>Solanoideae</taxon>
        <taxon>Solaneae</taxon>
        <taxon>Solanum</taxon>
    </lineage>
</organism>
<reference evidence="1" key="1">
    <citation type="submission" date="2015-12" db="EMBL/GenBank/DDBJ databases">
        <title>Gene expression during late stages of embryo sac development: a critical building block for successful pollen-pistil interactions.</title>
        <authorList>
            <person name="Liu Y."/>
            <person name="Joly V."/>
            <person name="Sabar M."/>
            <person name="Matton D.P."/>
        </authorList>
    </citation>
    <scope>NUCLEOTIDE SEQUENCE</scope>
</reference>
<sequence length="90" mass="10240">MQIHQHQLQLLLQSLPLSCVCVHSLGPSLPCASHARQSTSSNSTKFTDFLEMAVVIHFFFIINWSTLFLLVLVVEQMVMVFLFSHIILLL</sequence>